<comment type="caution">
    <text evidence="1">The sequence shown here is derived from an EMBL/GenBank/DDBJ whole genome shotgun (WGS) entry which is preliminary data.</text>
</comment>
<dbReference type="EMBL" id="JACRUP010000005">
    <property type="protein sequence ID" value="MBC5851156.1"/>
    <property type="molecule type" value="Genomic_DNA"/>
</dbReference>
<dbReference type="AlphaFoldDB" id="A0A9X0R9Z0"/>
<name>A0A9X0R9Z0_VIBME</name>
<protein>
    <submittedName>
        <fullName evidence="1">Uncharacterized protein</fullName>
    </submittedName>
</protein>
<gene>
    <name evidence="1" type="ORF">H8Q88_09265</name>
</gene>
<reference evidence="1" key="1">
    <citation type="submission" date="2020-08" db="EMBL/GenBank/DDBJ databases">
        <title>Genome Sequencing and Pan-Genome Analysis of Migratory bird Vibrio Strains, Inner Mongolia.</title>
        <authorList>
            <person name="Zheng L."/>
        </authorList>
    </citation>
    <scope>NUCLEOTIDE SEQUENCE</scope>
    <source>
        <strain evidence="1">M13F</strain>
    </source>
</reference>
<accession>A0A9X0R9Z0</accession>
<evidence type="ECO:0000313" key="1">
    <source>
        <dbReference type="EMBL" id="MBC5851156.1"/>
    </source>
</evidence>
<evidence type="ECO:0000313" key="2">
    <source>
        <dbReference type="Proteomes" id="UP000615796"/>
    </source>
</evidence>
<sequence>MGSLVDNSKKKVPCFIDEFSYSKSEQSAYYRMRMLLTLTSNGWNVGEAFNDRYMTIVGGNCAYLTMEKDGQTHTSYSERESSIFDSVENISYSAKEAENIPDLHSCLARLRERESEYEKHKETH</sequence>
<dbReference type="RefSeq" id="WP_187025949.1">
    <property type="nucleotide sequence ID" value="NZ_JACRUP010000005.1"/>
</dbReference>
<keyword evidence="2" id="KW-1185">Reference proteome</keyword>
<dbReference type="Proteomes" id="UP000615796">
    <property type="component" value="Unassembled WGS sequence"/>
</dbReference>
<organism evidence="1 2">
    <name type="scientific">Vibrio metschnikovii</name>
    <dbReference type="NCBI Taxonomy" id="28172"/>
    <lineage>
        <taxon>Bacteria</taxon>
        <taxon>Pseudomonadati</taxon>
        <taxon>Pseudomonadota</taxon>
        <taxon>Gammaproteobacteria</taxon>
        <taxon>Vibrionales</taxon>
        <taxon>Vibrionaceae</taxon>
        <taxon>Vibrio</taxon>
    </lineage>
</organism>
<proteinExistence type="predicted"/>